<dbReference type="PANTHER" id="PTHR30273:SF2">
    <property type="entry name" value="PROTEIN FECR"/>
    <property type="match status" value="1"/>
</dbReference>
<keyword evidence="1" id="KW-0472">Membrane</keyword>
<reference evidence="4" key="1">
    <citation type="submission" date="2023-07" db="EMBL/GenBank/DDBJ databases">
        <title>Two novel species in the genus Flavivirga.</title>
        <authorList>
            <person name="Kwon K."/>
        </authorList>
    </citation>
    <scope>NUCLEOTIDE SEQUENCE</scope>
    <source>
        <strain evidence="4">KACC 14157</strain>
    </source>
</reference>
<evidence type="ECO:0000313" key="5">
    <source>
        <dbReference type="Proteomes" id="UP001176891"/>
    </source>
</evidence>
<evidence type="ECO:0000259" key="3">
    <source>
        <dbReference type="Pfam" id="PF16344"/>
    </source>
</evidence>
<feature type="domain" description="Protein FecR C-terminal" evidence="3">
    <location>
        <begin position="326"/>
        <end position="395"/>
    </location>
</feature>
<protein>
    <submittedName>
        <fullName evidence="4">FecR family protein</fullName>
    </submittedName>
</protein>
<keyword evidence="5" id="KW-1185">Reference proteome</keyword>
<organism evidence="4 5">
    <name type="scientific">Flavivirga amylovorans</name>
    <dbReference type="NCBI Taxonomy" id="870486"/>
    <lineage>
        <taxon>Bacteria</taxon>
        <taxon>Pseudomonadati</taxon>
        <taxon>Bacteroidota</taxon>
        <taxon>Flavobacteriia</taxon>
        <taxon>Flavobacteriales</taxon>
        <taxon>Flavobacteriaceae</taxon>
        <taxon>Flavivirga</taxon>
    </lineage>
</organism>
<dbReference type="RefSeq" id="WP_303283647.1">
    <property type="nucleotide sequence ID" value="NZ_BAABCZ010000012.1"/>
</dbReference>
<gene>
    <name evidence="4" type="ORF">Q4Q39_16470</name>
</gene>
<feature type="domain" description="FecR protein" evidence="2">
    <location>
        <begin position="184"/>
        <end position="282"/>
    </location>
</feature>
<keyword evidence="1" id="KW-0812">Transmembrane</keyword>
<evidence type="ECO:0000313" key="4">
    <source>
        <dbReference type="EMBL" id="MDO5989000.1"/>
    </source>
</evidence>
<dbReference type="InterPro" id="IPR032508">
    <property type="entry name" value="FecR_C"/>
</dbReference>
<dbReference type="Proteomes" id="UP001176891">
    <property type="component" value="Unassembled WGS sequence"/>
</dbReference>
<dbReference type="InterPro" id="IPR012373">
    <property type="entry name" value="Ferrdict_sens_TM"/>
</dbReference>
<comment type="caution">
    <text evidence="4">The sequence shown here is derived from an EMBL/GenBank/DDBJ whole genome shotgun (WGS) entry which is preliminary data.</text>
</comment>
<feature type="transmembrane region" description="Helical" evidence="1">
    <location>
        <begin position="91"/>
        <end position="109"/>
    </location>
</feature>
<name>A0ABT8X529_9FLAO</name>
<accession>A0ABT8X529</accession>
<evidence type="ECO:0000259" key="2">
    <source>
        <dbReference type="Pfam" id="PF04773"/>
    </source>
</evidence>
<dbReference type="Pfam" id="PF16344">
    <property type="entry name" value="FecR_C"/>
    <property type="match status" value="1"/>
</dbReference>
<sequence length="396" mass="45558">MNKINTNILKLFIAYTSQEINEEEFKTLQNWINKSVENEKQFSEYLIFHKKARSIGFYDTIDKEEAWDTIVVQLQNPLLAEKKEPVKRLNWKYMAAASVLLILALTLFLDKKGTPKFVEPIIVNNNIKTGTNKAILSLSDGSNITLEKGQIYEANNIFSSGDYIVYKTDEENLKEVAEVAYNYITIPRGGQFQITLSDGTMVWLNSESQLKYPVNFKAGETRKVELVYGEAYFDVSPSTEHQGADFKVYNNKQEIKVLGTEFNIRAYKDEITIYTTLVEGKVAVSTDTKEETLIPNQQSKVNTIDNDITLSMVDVNSIISWKDGIFDFEGKSLKEIMKVLSRWYDMEVEFENETLKGERFSGRIGKHYNIEEILTTIKNINIIKNYEINNKKVILK</sequence>
<keyword evidence="1" id="KW-1133">Transmembrane helix</keyword>
<dbReference type="EMBL" id="JAUOEM010000006">
    <property type="protein sequence ID" value="MDO5989000.1"/>
    <property type="molecule type" value="Genomic_DNA"/>
</dbReference>
<evidence type="ECO:0000256" key="1">
    <source>
        <dbReference type="SAM" id="Phobius"/>
    </source>
</evidence>
<dbReference type="Gene3D" id="3.55.50.30">
    <property type="match status" value="1"/>
</dbReference>
<dbReference type="PANTHER" id="PTHR30273">
    <property type="entry name" value="PERIPLASMIC SIGNAL SENSOR AND SIGMA FACTOR ACTIVATOR FECR-RELATED"/>
    <property type="match status" value="1"/>
</dbReference>
<dbReference type="InterPro" id="IPR006860">
    <property type="entry name" value="FecR"/>
</dbReference>
<dbReference type="Gene3D" id="2.60.120.1440">
    <property type="match status" value="1"/>
</dbReference>
<dbReference type="Pfam" id="PF04773">
    <property type="entry name" value="FecR"/>
    <property type="match status" value="1"/>
</dbReference>
<proteinExistence type="predicted"/>